<accession>U6L7J3</accession>
<evidence type="ECO:0000313" key="2">
    <source>
        <dbReference type="Proteomes" id="UP000030747"/>
    </source>
</evidence>
<keyword evidence="2" id="KW-1185">Reference proteome</keyword>
<evidence type="ECO:0000313" key="1">
    <source>
        <dbReference type="EMBL" id="CDJ45178.1"/>
    </source>
</evidence>
<dbReference type="AlphaFoldDB" id="U6L7J3"/>
<reference evidence="1" key="2">
    <citation type="submission" date="2013-10" db="EMBL/GenBank/DDBJ databases">
        <authorList>
            <person name="Aslett M."/>
        </authorList>
    </citation>
    <scope>NUCLEOTIDE SEQUENCE [LARGE SCALE GENOMIC DNA]</scope>
    <source>
        <strain evidence="1">Houghton</strain>
    </source>
</reference>
<proteinExistence type="predicted"/>
<sequence length="26" mass="3110">MDVFLEKRVSMKPLRQCSEGDSRQIR</sequence>
<organism evidence="1 2">
    <name type="scientific">Eimeria tenella</name>
    <name type="common">Coccidian parasite</name>
    <dbReference type="NCBI Taxonomy" id="5802"/>
    <lineage>
        <taxon>Eukaryota</taxon>
        <taxon>Sar</taxon>
        <taxon>Alveolata</taxon>
        <taxon>Apicomplexa</taxon>
        <taxon>Conoidasida</taxon>
        <taxon>Coccidia</taxon>
        <taxon>Eucoccidiorida</taxon>
        <taxon>Eimeriorina</taxon>
        <taxon>Eimeriidae</taxon>
        <taxon>Eimeria</taxon>
    </lineage>
</organism>
<dbReference type="Proteomes" id="UP000030747">
    <property type="component" value="Unassembled WGS sequence"/>
</dbReference>
<name>U6L7J3_EIMTE</name>
<reference evidence="1" key="1">
    <citation type="submission" date="2013-10" db="EMBL/GenBank/DDBJ databases">
        <title>Genomic analysis of the causative agents of coccidiosis in chickens.</title>
        <authorList>
            <person name="Reid A.J."/>
            <person name="Blake D."/>
            <person name="Billington K."/>
            <person name="Browne H."/>
            <person name="Dunn M."/>
            <person name="Hung S."/>
            <person name="Kawahara F."/>
            <person name="Miranda-Saavedra D."/>
            <person name="Mourier T."/>
            <person name="Nagra H."/>
            <person name="Otto T.D."/>
            <person name="Rawlings N."/>
            <person name="Sanchez A."/>
            <person name="Sanders M."/>
            <person name="Subramaniam C."/>
            <person name="Tay Y."/>
            <person name="Dear P."/>
            <person name="Doerig C."/>
            <person name="Gruber A."/>
            <person name="Parkinson J."/>
            <person name="Shirley M."/>
            <person name="Wan K.L."/>
            <person name="Berriman M."/>
            <person name="Tomley F."/>
            <person name="Pain A."/>
        </authorList>
    </citation>
    <scope>NUCLEOTIDE SEQUENCE [LARGE SCALE GENOMIC DNA]</scope>
    <source>
        <strain evidence="1">Houghton</strain>
    </source>
</reference>
<gene>
    <name evidence="1" type="ORF">ETH_00023425</name>
</gene>
<protein>
    <submittedName>
        <fullName evidence="1">Uncharacterized protein</fullName>
    </submittedName>
</protein>
<dbReference type="EMBL" id="HG678074">
    <property type="protein sequence ID" value="CDJ45178.1"/>
    <property type="molecule type" value="Genomic_DNA"/>
</dbReference>
<feature type="non-terminal residue" evidence="1">
    <location>
        <position position="26"/>
    </location>
</feature>